<sequence length="180" mass="18838">MPVTLVVLAALDGAFAGFRSSCGRTGLIRHRREDVRAHLRGLATAALLLGPVAVLVLADVLVHPPHWDDYLVAGRAMLLLYLPFGATVLAALVAYVVLGWRRRFLATALILGPFTFARPFVAVAGLVLAARAGAGYPVLAAAAAAVLAALAVEPVLDRWRVAAAARRQPPALPTGTASPR</sequence>
<organism evidence="2 3">
    <name type="scientific">Actinoplanes auranticolor</name>
    <dbReference type="NCBI Taxonomy" id="47988"/>
    <lineage>
        <taxon>Bacteria</taxon>
        <taxon>Bacillati</taxon>
        <taxon>Actinomycetota</taxon>
        <taxon>Actinomycetes</taxon>
        <taxon>Micromonosporales</taxon>
        <taxon>Micromonosporaceae</taxon>
        <taxon>Actinoplanes</taxon>
    </lineage>
</organism>
<reference evidence="2" key="1">
    <citation type="submission" date="2021-03" db="EMBL/GenBank/DDBJ databases">
        <title>Whole genome shotgun sequence of Actinoplanes auranticolor NBRC 12245.</title>
        <authorList>
            <person name="Komaki H."/>
            <person name="Tamura T."/>
        </authorList>
    </citation>
    <scope>NUCLEOTIDE SEQUENCE</scope>
    <source>
        <strain evidence="2">NBRC 12245</strain>
    </source>
</reference>
<keyword evidence="1" id="KW-0812">Transmembrane</keyword>
<feature type="transmembrane region" description="Helical" evidence="1">
    <location>
        <begin position="136"/>
        <end position="156"/>
    </location>
</feature>
<feature type="transmembrane region" description="Helical" evidence="1">
    <location>
        <begin position="78"/>
        <end position="98"/>
    </location>
</feature>
<keyword evidence="1" id="KW-0472">Membrane</keyword>
<protein>
    <submittedName>
        <fullName evidence="2">Uncharacterized protein</fullName>
    </submittedName>
</protein>
<dbReference type="Proteomes" id="UP000681340">
    <property type="component" value="Unassembled WGS sequence"/>
</dbReference>
<feature type="transmembrane region" description="Helical" evidence="1">
    <location>
        <begin position="105"/>
        <end position="130"/>
    </location>
</feature>
<keyword evidence="1" id="KW-1133">Transmembrane helix</keyword>
<dbReference type="AlphaFoldDB" id="A0A919SX47"/>
<feature type="transmembrane region" description="Helical" evidence="1">
    <location>
        <begin position="39"/>
        <end position="58"/>
    </location>
</feature>
<evidence type="ECO:0000256" key="1">
    <source>
        <dbReference type="SAM" id="Phobius"/>
    </source>
</evidence>
<name>A0A919SX47_9ACTN</name>
<accession>A0A919SX47</accession>
<proteinExistence type="predicted"/>
<dbReference type="EMBL" id="BOQL01000095">
    <property type="protein sequence ID" value="GIM80296.1"/>
    <property type="molecule type" value="Genomic_DNA"/>
</dbReference>
<keyword evidence="3" id="KW-1185">Reference proteome</keyword>
<evidence type="ECO:0000313" key="2">
    <source>
        <dbReference type="EMBL" id="GIM80296.1"/>
    </source>
</evidence>
<evidence type="ECO:0000313" key="3">
    <source>
        <dbReference type="Proteomes" id="UP000681340"/>
    </source>
</evidence>
<comment type="caution">
    <text evidence="2">The sequence shown here is derived from an EMBL/GenBank/DDBJ whole genome shotgun (WGS) entry which is preliminary data.</text>
</comment>
<gene>
    <name evidence="2" type="ORF">Aau02nite_89880</name>
</gene>